<evidence type="ECO:0000256" key="1">
    <source>
        <dbReference type="SAM" id="MobiDB-lite"/>
    </source>
</evidence>
<accession>A0A2T5MBD7</accession>
<keyword evidence="2" id="KW-0732">Signal</keyword>
<dbReference type="Proteomes" id="UP000244248">
    <property type="component" value="Unassembled WGS sequence"/>
</dbReference>
<dbReference type="InterPro" id="IPR010727">
    <property type="entry name" value="DUF1302"/>
</dbReference>
<evidence type="ECO:0000313" key="4">
    <source>
        <dbReference type="Proteomes" id="UP000244248"/>
    </source>
</evidence>
<dbReference type="Pfam" id="PF06980">
    <property type="entry name" value="DUF1302"/>
    <property type="match status" value="1"/>
</dbReference>
<proteinExistence type="predicted"/>
<dbReference type="EMBL" id="QANS01000008">
    <property type="protein sequence ID" value="PTU29065.1"/>
    <property type="molecule type" value="Genomic_DNA"/>
</dbReference>
<dbReference type="AlphaFoldDB" id="A0A2T5MBD7"/>
<keyword evidence="4" id="KW-1185">Reference proteome</keyword>
<evidence type="ECO:0000313" key="3">
    <source>
        <dbReference type="EMBL" id="PTU29065.1"/>
    </source>
</evidence>
<evidence type="ECO:0000256" key="2">
    <source>
        <dbReference type="SAM" id="SignalP"/>
    </source>
</evidence>
<name>A0A2T5MBD7_9GAMM</name>
<feature type="signal peptide" evidence="2">
    <location>
        <begin position="1"/>
        <end position="23"/>
    </location>
</feature>
<evidence type="ECO:0008006" key="5">
    <source>
        <dbReference type="Google" id="ProtNLM"/>
    </source>
</evidence>
<organism evidence="3 4">
    <name type="scientific">Stenotrophobium rhamnosiphilum</name>
    <dbReference type="NCBI Taxonomy" id="2029166"/>
    <lineage>
        <taxon>Bacteria</taxon>
        <taxon>Pseudomonadati</taxon>
        <taxon>Pseudomonadota</taxon>
        <taxon>Gammaproteobacteria</taxon>
        <taxon>Nevskiales</taxon>
        <taxon>Nevskiaceae</taxon>
        <taxon>Stenotrophobium</taxon>
    </lineage>
</organism>
<gene>
    <name evidence="3" type="ORF">CJD38_17040</name>
</gene>
<feature type="chain" id="PRO_5015660479" description="DUF1302 domain-containing protein" evidence="2">
    <location>
        <begin position="24"/>
        <end position="698"/>
    </location>
</feature>
<reference evidence="3 4" key="1">
    <citation type="submission" date="2018-04" db="EMBL/GenBank/DDBJ databases">
        <title>Novel species isolated from glacier.</title>
        <authorList>
            <person name="Liu Q."/>
            <person name="Xin Y.-H."/>
        </authorList>
    </citation>
    <scope>NUCLEOTIDE SEQUENCE [LARGE SCALE GENOMIC DNA]</scope>
    <source>
        <strain evidence="3 4">GT1R17</strain>
    </source>
</reference>
<comment type="caution">
    <text evidence="3">The sequence shown here is derived from an EMBL/GenBank/DDBJ whole genome shotgun (WGS) entry which is preliminary data.</text>
</comment>
<dbReference type="SUPFAM" id="SSF56935">
    <property type="entry name" value="Porins"/>
    <property type="match status" value="1"/>
</dbReference>
<protein>
    <recommendedName>
        <fullName evidence="5">DUF1302 domain-containing protein</fullName>
    </recommendedName>
</protein>
<dbReference type="RefSeq" id="WP_107941596.1">
    <property type="nucleotide sequence ID" value="NZ_QANS01000008.1"/>
</dbReference>
<feature type="compositionally biased region" description="Polar residues" evidence="1">
    <location>
        <begin position="581"/>
        <end position="597"/>
    </location>
</feature>
<feature type="region of interest" description="Disordered" evidence="1">
    <location>
        <begin position="565"/>
        <end position="597"/>
    </location>
</feature>
<dbReference type="OrthoDB" id="7000272at2"/>
<sequence>MTRFALTRIVWLAAAMVSVSAQAQDLKYEIGELQMGFTASVTSGIAIRTQDRNLNLIGKLNVPGQQNLCTADDCMSLSGDPAPNLRLVNAKGSYSGGNTDNGNLNYDKYDIVQASTRLTPTLAFSYGDWSGRVRGILFYDPVNDGFEETHPNTRFQPAHTKRPDGVSGRFARGGQLRDAYISNVLHVADRDVTITFGNQRLTWGESFLTPLNTLNTLGPPDAVLARMPGFELRELYRAVPALSIATEIVDGLSADVFYQWRWNPANAEPVGSFFSTNDFIGGGHYITLGLGQYAEDPDRKFRPAGISGQISHSSRTIELLSENYGRPKNGGQYGIQLKYYADSLFGGTELGAYYANYHSRLPHISVISANASCTRQGQAGSFVSALAVCQGFKINPNGLEPVPTDSMKAFLDYPEDIHMLGLSFSSNLGPFSLSGEYAYRPNMPLQVHATDVIYAGLAPAFPEEDINIPADLSILGLDSPFTIPGHRHIAPDFLSVYRGMGTTGYGPNQVIRGYERFKVGQFSLLGIHVFGPNDNYIGADQLQFLLEVSGTQIFGLPELSELQLEGTGNRSHYSEGADGTGSPTGQVDSLHINPTQQKDGAATSFSYGYRVALKGQYSRAIGDISLYPTILWFHDLGGISPATIDNYVAGRQQLSAQLDAEITQSIGAGMQYQIFTGGGRNNQRSDRDNLGMYVRYSF</sequence>